<feature type="compositionally biased region" description="Basic and acidic residues" evidence="2">
    <location>
        <begin position="20"/>
        <end position="31"/>
    </location>
</feature>
<feature type="region of interest" description="Disordered" evidence="2">
    <location>
        <begin position="16"/>
        <end position="35"/>
    </location>
</feature>
<feature type="region of interest" description="Disordered" evidence="2">
    <location>
        <begin position="43"/>
        <end position="95"/>
    </location>
</feature>
<keyword evidence="1" id="KW-0175">Coiled coil</keyword>
<evidence type="ECO:0000256" key="1">
    <source>
        <dbReference type="SAM" id="Coils"/>
    </source>
</evidence>
<gene>
    <name evidence="3" type="ORF">CMV_015109</name>
</gene>
<keyword evidence="4" id="KW-1185">Reference proteome</keyword>
<reference evidence="3" key="1">
    <citation type="submission" date="2020-03" db="EMBL/GenBank/DDBJ databases">
        <title>Castanea mollissima Vanexum genome sequencing.</title>
        <authorList>
            <person name="Staton M."/>
        </authorList>
    </citation>
    <scope>NUCLEOTIDE SEQUENCE</scope>
    <source>
        <tissue evidence="3">Leaf</tissue>
    </source>
</reference>
<accession>A0A8J4QWQ6</accession>
<evidence type="ECO:0000313" key="3">
    <source>
        <dbReference type="EMBL" id="KAF3960157.1"/>
    </source>
</evidence>
<organism evidence="3 4">
    <name type="scientific">Castanea mollissima</name>
    <name type="common">Chinese chestnut</name>
    <dbReference type="NCBI Taxonomy" id="60419"/>
    <lineage>
        <taxon>Eukaryota</taxon>
        <taxon>Viridiplantae</taxon>
        <taxon>Streptophyta</taxon>
        <taxon>Embryophyta</taxon>
        <taxon>Tracheophyta</taxon>
        <taxon>Spermatophyta</taxon>
        <taxon>Magnoliopsida</taxon>
        <taxon>eudicotyledons</taxon>
        <taxon>Gunneridae</taxon>
        <taxon>Pentapetalae</taxon>
        <taxon>rosids</taxon>
        <taxon>fabids</taxon>
        <taxon>Fagales</taxon>
        <taxon>Fagaceae</taxon>
        <taxon>Castanea</taxon>
    </lineage>
</organism>
<proteinExistence type="predicted"/>
<feature type="coiled-coil region" evidence="1">
    <location>
        <begin position="160"/>
        <end position="208"/>
    </location>
</feature>
<comment type="caution">
    <text evidence="3">The sequence shown here is derived from an EMBL/GenBank/DDBJ whole genome shotgun (WGS) entry which is preliminary data.</text>
</comment>
<dbReference type="EMBL" id="JRKL02002170">
    <property type="protein sequence ID" value="KAF3960157.1"/>
    <property type="molecule type" value="Genomic_DNA"/>
</dbReference>
<feature type="compositionally biased region" description="Polar residues" evidence="2">
    <location>
        <begin position="50"/>
        <end position="72"/>
    </location>
</feature>
<protein>
    <submittedName>
        <fullName evidence="3">Uncharacterized protein</fullName>
    </submittedName>
</protein>
<sequence>MRSLDIEGKKKMTTKFNKGMYEKMRSKKDEPLSNIGKKVVRVKGKVSSVTPTASATPVISGAETTRTASPATSVEEIPTPASKRPRTSDRGKDAACSSTIWDDERLATDRAHGVVTAEDLKVFSGLPPNELMGRHLHKLVQVLGETIHLSSEYLAQGAKVESSLSRIKVLEMENSKLKKDLIASMEDVHHAREEVKKLSDELKVEQQLVLEKDEQLAAAKEKIKVVASRAIEGFQQTEEYNSVLFSWYFKGFELLRRYCIKHPSGIDLETLDMEEVDKEISADEAAQATTADAPGDIPAVDVPVVEAHALGAPADDDAIPDV</sequence>
<evidence type="ECO:0000256" key="2">
    <source>
        <dbReference type="SAM" id="MobiDB-lite"/>
    </source>
</evidence>
<dbReference type="OrthoDB" id="1719711at2759"/>
<dbReference type="AlphaFoldDB" id="A0A8J4QWQ6"/>
<name>A0A8J4QWQ6_9ROSI</name>
<dbReference type="Proteomes" id="UP000737018">
    <property type="component" value="Unassembled WGS sequence"/>
</dbReference>
<evidence type="ECO:0000313" key="4">
    <source>
        <dbReference type="Proteomes" id="UP000737018"/>
    </source>
</evidence>